<protein>
    <submittedName>
        <fullName evidence="1">Uncharacterized protein</fullName>
    </submittedName>
</protein>
<reference evidence="1" key="1">
    <citation type="submission" date="2019-03" db="EMBL/GenBank/DDBJ databases">
        <authorList>
            <person name="Mank J."/>
            <person name="Almeida P."/>
        </authorList>
    </citation>
    <scope>NUCLEOTIDE SEQUENCE</scope>
    <source>
        <strain evidence="1">78183</strain>
    </source>
</reference>
<organism evidence="1">
    <name type="scientific">Salix viminalis</name>
    <name type="common">Common osier</name>
    <name type="synonym">Basket willow</name>
    <dbReference type="NCBI Taxonomy" id="40686"/>
    <lineage>
        <taxon>Eukaryota</taxon>
        <taxon>Viridiplantae</taxon>
        <taxon>Streptophyta</taxon>
        <taxon>Embryophyta</taxon>
        <taxon>Tracheophyta</taxon>
        <taxon>Spermatophyta</taxon>
        <taxon>Magnoliopsida</taxon>
        <taxon>eudicotyledons</taxon>
        <taxon>Gunneridae</taxon>
        <taxon>Pentapetalae</taxon>
        <taxon>rosids</taxon>
        <taxon>fabids</taxon>
        <taxon>Malpighiales</taxon>
        <taxon>Salicaceae</taxon>
        <taxon>Saliceae</taxon>
        <taxon>Salix</taxon>
    </lineage>
</organism>
<proteinExistence type="predicted"/>
<evidence type="ECO:0000313" key="1">
    <source>
        <dbReference type="EMBL" id="VFU27507.1"/>
    </source>
</evidence>
<name>A0A6N2KGA5_SALVM</name>
<dbReference type="AlphaFoldDB" id="A0A6N2KGA5"/>
<sequence length="69" mass="7949">MRLNSLFPGTLFHALNSHLCPSSTPCQITKYCIALFQCSIHWFYPEFALECPFRNSVFLCSHSGHAYYT</sequence>
<dbReference type="EMBL" id="CAADRP010000369">
    <property type="protein sequence ID" value="VFU27507.1"/>
    <property type="molecule type" value="Genomic_DNA"/>
</dbReference>
<gene>
    <name evidence="1" type="ORF">SVIM_LOCUS83101</name>
</gene>
<accession>A0A6N2KGA5</accession>